<dbReference type="SUPFAM" id="SSF47384">
    <property type="entry name" value="Homodimeric domain of signal transducing histidine kinase"/>
    <property type="match status" value="1"/>
</dbReference>
<dbReference type="RefSeq" id="WP_053937935.1">
    <property type="nucleotide sequence ID" value="NZ_LAQT01000008.1"/>
</dbReference>
<feature type="compositionally biased region" description="Pro residues" evidence="10">
    <location>
        <begin position="141"/>
        <end position="153"/>
    </location>
</feature>
<keyword evidence="15" id="KW-1185">Reference proteome</keyword>
<dbReference type="Pfam" id="PF02895">
    <property type="entry name" value="H-kinase_dim"/>
    <property type="match status" value="1"/>
</dbReference>
<dbReference type="InterPro" id="IPR005467">
    <property type="entry name" value="His_kinase_dom"/>
</dbReference>
<evidence type="ECO:0000256" key="2">
    <source>
        <dbReference type="ARBA" id="ARBA00012438"/>
    </source>
</evidence>
<dbReference type="SUPFAM" id="SSF47226">
    <property type="entry name" value="Histidine-containing phosphotransfer domain, HPT domain"/>
    <property type="match status" value="1"/>
</dbReference>
<dbReference type="Gene3D" id="3.30.565.10">
    <property type="entry name" value="Histidine kinase-like ATPase, C-terminal domain"/>
    <property type="match status" value="1"/>
</dbReference>
<dbReference type="PRINTS" id="PR00344">
    <property type="entry name" value="BCTRLSENSOR"/>
</dbReference>
<sequence>MSEFTGMDELLQDFLTEATELLSDVDNKLVELEKRPDDRNLLNDIFRGFHTIKGGAGFLSVDAMVSLCHRTENLFDKLRNGEMTLDPEIMDTILAATAIVQDMFVMLQQGRMPGPADAGVLAALDNVLEGGSPVKKTAAPAPAPAPVAAPAPAPTAAASSGNEPDWQMLYNALLDIDAPAAAAPAPVISAPAAVFEAADEPMPLTELAPPLKAAPVQNKPMSNSPQQLAASAETTIRIDTVRLDQVLNLSGEIGLTKNRLTTLRADVMSGKMDTTTLKALDDAISQLDLLVSDLQNAVMKTRMQPIGRLFQKYPRLARDLARQLGKDVELVITGEETELDKTMLEDLNDPLVHLVRNAVDHGVETIAERQAAGKPTKAIVELSAVQVGDHILIEITDDGRGMRPDVIRKKAVEKGLIDIETANSLDDKQSLQLIFMPGFSTKDQITNVSGRGVGMDVVKTNIQRLNGRIDIQSTVTEGSRFTISLPLTLAILPVLVVKVCDQPFAVPLAMVREIITIRGDQVQEVSGRATIVVRDEILPVKSLARLIGWEETQVPQFGVLMQSAEHSFILAVDSFVGRDDVVIKPLQNIRPRGVAGATLSGDGSVVLVLDMEDLLSSAGADNSAIKTSRFLDKVA</sequence>
<dbReference type="CDD" id="cd00088">
    <property type="entry name" value="HPT"/>
    <property type="match status" value="1"/>
</dbReference>
<dbReference type="Gene3D" id="2.30.30.40">
    <property type="entry name" value="SH3 Domains"/>
    <property type="match status" value="1"/>
</dbReference>
<dbReference type="FunFam" id="3.30.565.10:FF:000016">
    <property type="entry name" value="Chemotaxis protein CheA, putative"/>
    <property type="match status" value="1"/>
</dbReference>
<feature type="domain" description="HPt" evidence="13">
    <location>
        <begin position="3"/>
        <end position="107"/>
    </location>
</feature>
<dbReference type="GO" id="GO:0000155">
    <property type="term" value="F:phosphorelay sensor kinase activity"/>
    <property type="evidence" value="ECO:0007669"/>
    <property type="project" value="InterPro"/>
</dbReference>
<dbReference type="InterPro" id="IPR037006">
    <property type="entry name" value="CheA-like_homodim_sf"/>
</dbReference>
<evidence type="ECO:0000313" key="15">
    <source>
        <dbReference type="Proteomes" id="UP000037939"/>
    </source>
</evidence>
<feature type="modified residue" description="Phosphohistidine" evidence="9">
    <location>
        <position position="50"/>
    </location>
</feature>
<accession>A0A0N0GP33</accession>
<dbReference type="STRING" id="857265.WG78_11450"/>
<dbReference type="OrthoDB" id="9146932at2"/>
<dbReference type="InterPro" id="IPR002545">
    <property type="entry name" value="CheW-lke_dom"/>
</dbReference>
<dbReference type="InterPro" id="IPR004358">
    <property type="entry name" value="Sig_transdc_His_kin-like_C"/>
</dbReference>
<dbReference type="SMART" id="SM00387">
    <property type="entry name" value="HATPase_c"/>
    <property type="match status" value="1"/>
</dbReference>
<dbReference type="PROSITE" id="PS50109">
    <property type="entry name" value="HIS_KIN"/>
    <property type="match status" value="1"/>
</dbReference>
<evidence type="ECO:0000256" key="4">
    <source>
        <dbReference type="ARBA" id="ARBA00022553"/>
    </source>
</evidence>
<evidence type="ECO:0000259" key="13">
    <source>
        <dbReference type="PROSITE" id="PS50894"/>
    </source>
</evidence>
<dbReference type="SMART" id="SM00260">
    <property type="entry name" value="CheW"/>
    <property type="match status" value="1"/>
</dbReference>
<dbReference type="EMBL" id="LAQT01000008">
    <property type="protein sequence ID" value="KPC53103.1"/>
    <property type="molecule type" value="Genomic_DNA"/>
</dbReference>
<keyword evidence="6" id="KW-0418">Kinase</keyword>
<dbReference type="PANTHER" id="PTHR43395:SF1">
    <property type="entry name" value="CHEMOTAXIS PROTEIN CHEA"/>
    <property type="match status" value="1"/>
</dbReference>
<dbReference type="PROSITE" id="PS50851">
    <property type="entry name" value="CHEW"/>
    <property type="match status" value="1"/>
</dbReference>
<reference evidence="14 15" key="1">
    <citation type="submission" date="2015-07" db="EMBL/GenBank/DDBJ databases">
        <title>Draft genome sequence of the Amantichitinum ursilacus IGB-41, a new chitin-degrading bacterium.</title>
        <authorList>
            <person name="Kirstahler P."/>
            <person name="Guenther M."/>
            <person name="Grumaz C."/>
            <person name="Rupp S."/>
            <person name="Zibek S."/>
            <person name="Sohn K."/>
        </authorList>
    </citation>
    <scope>NUCLEOTIDE SEQUENCE [LARGE SCALE GENOMIC DNA]</scope>
    <source>
        <strain evidence="14 15">IGB-41</strain>
    </source>
</reference>
<dbReference type="InterPro" id="IPR051315">
    <property type="entry name" value="Bact_Chemotaxis_CheA"/>
</dbReference>
<dbReference type="CDD" id="cd16916">
    <property type="entry name" value="HATPase_CheA-like"/>
    <property type="match status" value="1"/>
</dbReference>
<dbReference type="PANTHER" id="PTHR43395">
    <property type="entry name" value="SENSOR HISTIDINE KINASE CHEA"/>
    <property type="match status" value="1"/>
</dbReference>
<dbReference type="InterPro" id="IPR003594">
    <property type="entry name" value="HATPase_dom"/>
</dbReference>
<dbReference type="SMART" id="SM00073">
    <property type="entry name" value="HPT"/>
    <property type="match status" value="1"/>
</dbReference>
<dbReference type="FunFam" id="1.20.120.160:FF:000008">
    <property type="entry name" value="Chemotaxis sensor histidine kinase CheA"/>
    <property type="match status" value="1"/>
</dbReference>
<evidence type="ECO:0000313" key="14">
    <source>
        <dbReference type="EMBL" id="KPC53103.1"/>
    </source>
</evidence>
<dbReference type="SUPFAM" id="SSF50341">
    <property type="entry name" value="CheW-like"/>
    <property type="match status" value="1"/>
</dbReference>
<keyword evidence="4 9" id="KW-0597">Phosphoprotein</keyword>
<evidence type="ECO:0000256" key="1">
    <source>
        <dbReference type="ARBA" id="ARBA00000085"/>
    </source>
</evidence>
<dbReference type="InterPro" id="IPR004105">
    <property type="entry name" value="CheA-like_dim"/>
</dbReference>
<dbReference type="AlphaFoldDB" id="A0A0N0GP33"/>
<dbReference type="Proteomes" id="UP000037939">
    <property type="component" value="Unassembled WGS sequence"/>
</dbReference>
<name>A0A0N0GP33_9NEIS</name>
<dbReference type="Pfam" id="PF01584">
    <property type="entry name" value="CheW"/>
    <property type="match status" value="1"/>
</dbReference>
<comment type="function">
    <text evidence="8">Involved in the transmission of sensory signals from the chemoreceptors to the flagellar motors. CheA is autophosphorylated; it can transfer its phosphate group to either CheB or CheY.</text>
</comment>
<dbReference type="InterPro" id="IPR036890">
    <property type="entry name" value="HATPase_C_sf"/>
</dbReference>
<dbReference type="Gene3D" id="1.10.287.560">
    <property type="entry name" value="Histidine kinase CheA-like, homodimeric domain"/>
    <property type="match status" value="1"/>
</dbReference>
<evidence type="ECO:0000256" key="7">
    <source>
        <dbReference type="ARBA" id="ARBA00023012"/>
    </source>
</evidence>
<protein>
    <recommendedName>
        <fullName evidence="3">Chemotaxis protein CheA</fullName>
        <ecNumber evidence="2">2.7.13.3</ecNumber>
    </recommendedName>
</protein>
<evidence type="ECO:0000256" key="9">
    <source>
        <dbReference type="PROSITE-ProRule" id="PRU00110"/>
    </source>
</evidence>
<dbReference type="PATRIC" id="fig|857265.3.peg.2352"/>
<evidence type="ECO:0000256" key="3">
    <source>
        <dbReference type="ARBA" id="ARBA00021495"/>
    </source>
</evidence>
<comment type="catalytic activity">
    <reaction evidence="1">
        <text>ATP + protein L-histidine = ADP + protein N-phospho-L-histidine.</text>
        <dbReference type="EC" id="2.7.13.3"/>
    </reaction>
</comment>
<evidence type="ECO:0000259" key="11">
    <source>
        <dbReference type="PROSITE" id="PS50109"/>
    </source>
</evidence>
<evidence type="ECO:0000256" key="5">
    <source>
        <dbReference type="ARBA" id="ARBA00022679"/>
    </source>
</evidence>
<dbReference type="InterPro" id="IPR036061">
    <property type="entry name" value="CheW-like_dom_sf"/>
</dbReference>
<dbReference type="SUPFAM" id="SSF55874">
    <property type="entry name" value="ATPase domain of HSP90 chaperone/DNA topoisomerase II/histidine kinase"/>
    <property type="match status" value="1"/>
</dbReference>
<dbReference type="Pfam" id="PF02518">
    <property type="entry name" value="HATPase_c"/>
    <property type="match status" value="1"/>
</dbReference>
<dbReference type="GO" id="GO:0005737">
    <property type="term" value="C:cytoplasm"/>
    <property type="evidence" value="ECO:0007669"/>
    <property type="project" value="InterPro"/>
</dbReference>
<gene>
    <name evidence="14" type="primary">cheA_4</name>
    <name evidence="14" type="ORF">WG78_11450</name>
</gene>
<dbReference type="PROSITE" id="PS50894">
    <property type="entry name" value="HPT"/>
    <property type="match status" value="1"/>
</dbReference>
<proteinExistence type="predicted"/>
<dbReference type="InterPro" id="IPR036097">
    <property type="entry name" value="HisK_dim/P_sf"/>
</dbReference>
<organism evidence="14 15">
    <name type="scientific">Amantichitinum ursilacus</name>
    <dbReference type="NCBI Taxonomy" id="857265"/>
    <lineage>
        <taxon>Bacteria</taxon>
        <taxon>Pseudomonadati</taxon>
        <taxon>Pseudomonadota</taxon>
        <taxon>Betaproteobacteria</taxon>
        <taxon>Neisseriales</taxon>
        <taxon>Chitinibacteraceae</taxon>
        <taxon>Amantichitinum</taxon>
    </lineage>
</organism>
<dbReference type="InterPro" id="IPR008207">
    <property type="entry name" value="Sig_transdc_His_kin_Hpt_dom"/>
</dbReference>
<feature type="domain" description="CheW-like" evidence="12">
    <location>
        <begin position="491"/>
        <end position="620"/>
    </location>
</feature>
<evidence type="ECO:0000256" key="8">
    <source>
        <dbReference type="ARBA" id="ARBA00035100"/>
    </source>
</evidence>
<feature type="region of interest" description="Disordered" evidence="10">
    <location>
        <begin position="135"/>
        <end position="161"/>
    </location>
</feature>
<evidence type="ECO:0000256" key="6">
    <source>
        <dbReference type="ARBA" id="ARBA00022777"/>
    </source>
</evidence>
<dbReference type="Gene3D" id="1.20.120.160">
    <property type="entry name" value="HPT domain"/>
    <property type="match status" value="1"/>
</dbReference>
<comment type="caution">
    <text evidence="14">The sequence shown here is derived from an EMBL/GenBank/DDBJ whole genome shotgun (WGS) entry which is preliminary data.</text>
</comment>
<dbReference type="Pfam" id="PF01627">
    <property type="entry name" value="Hpt"/>
    <property type="match status" value="1"/>
</dbReference>
<evidence type="ECO:0000256" key="10">
    <source>
        <dbReference type="SAM" id="MobiDB-lite"/>
    </source>
</evidence>
<evidence type="ECO:0000259" key="12">
    <source>
        <dbReference type="PROSITE" id="PS50851"/>
    </source>
</evidence>
<dbReference type="InterPro" id="IPR036641">
    <property type="entry name" value="HPT_dom_sf"/>
</dbReference>
<keyword evidence="5 14" id="KW-0808">Transferase</keyword>
<keyword evidence="7" id="KW-0902">Two-component regulatory system</keyword>
<feature type="domain" description="Histidine kinase" evidence="11">
    <location>
        <begin position="257"/>
        <end position="489"/>
    </location>
</feature>
<dbReference type="GO" id="GO:0006935">
    <property type="term" value="P:chemotaxis"/>
    <property type="evidence" value="ECO:0007669"/>
    <property type="project" value="InterPro"/>
</dbReference>
<dbReference type="EC" id="2.7.13.3" evidence="2"/>
<dbReference type="SMART" id="SM01231">
    <property type="entry name" value="H-kinase_dim"/>
    <property type="match status" value="1"/>
</dbReference>